<dbReference type="AlphaFoldDB" id="A0A918GEY5"/>
<dbReference type="Proteomes" id="UP000606194">
    <property type="component" value="Unassembled WGS sequence"/>
</dbReference>
<feature type="domain" description="Metallo-beta-lactamase" evidence="1">
    <location>
        <begin position="38"/>
        <end position="250"/>
    </location>
</feature>
<reference evidence="2" key="2">
    <citation type="submission" date="2020-09" db="EMBL/GenBank/DDBJ databases">
        <authorList>
            <person name="Sun Q."/>
            <person name="Ohkuma M."/>
        </authorList>
    </citation>
    <scope>NUCLEOTIDE SEQUENCE</scope>
    <source>
        <strain evidence="2">JCM 4386</strain>
    </source>
</reference>
<reference evidence="2" key="1">
    <citation type="journal article" date="2014" name="Int. J. Syst. Evol. Microbiol.">
        <title>Complete genome sequence of Corynebacterium casei LMG S-19264T (=DSM 44701T), isolated from a smear-ripened cheese.</title>
        <authorList>
            <consortium name="US DOE Joint Genome Institute (JGI-PGF)"/>
            <person name="Walter F."/>
            <person name="Albersmeier A."/>
            <person name="Kalinowski J."/>
            <person name="Ruckert C."/>
        </authorList>
    </citation>
    <scope>NUCLEOTIDE SEQUENCE</scope>
    <source>
        <strain evidence="2">JCM 4386</strain>
    </source>
</reference>
<dbReference type="EMBL" id="BMTL01000108">
    <property type="protein sequence ID" value="GGS33232.1"/>
    <property type="molecule type" value="Genomic_DNA"/>
</dbReference>
<gene>
    <name evidence="2" type="primary">ampC</name>
    <name evidence="2" type="ORF">GCM10010269_83700</name>
</gene>
<name>A0A918GEY5_9ACTN</name>
<evidence type="ECO:0000259" key="1">
    <source>
        <dbReference type="SMART" id="SM00849"/>
    </source>
</evidence>
<protein>
    <submittedName>
        <fullName evidence="2">MBL fold metallo-hydrolase</fullName>
    </submittedName>
</protein>
<dbReference type="InterPro" id="IPR036866">
    <property type="entry name" value="RibonucZ/Hydroxyglut_hydro"/>
</dbReference>
<dbReference type="InterPro" id="IPR050662">
    <property type="entry name" value="Sec-metab_biosynth-thioest"/>
</dbReference>
<dbReference type="Gene3D" id="3.60.15.10">
    <property type="entry name" value="Ribonuclease Z/Hydroxyacylglutathione hydrolase-like"/>
    <property type="match status" value="1"/>
</dbReference>
<accession>A0A918GEY5</accession>
<dbReference type="PANTHER" id="PTHR23131">
    <property type="entry name" value="ENDORIBONUCLEASE LACTB2"/>
    <property type="match status" value="1"/>
</dbReference>
<comment type="caution">
    <text evidence="2">The sequence shown here is derived from an EMBL/GenBank/DDBJ whole genome shotgun (WGS) entry which is preliminary data.</text>
</comment>
<dbReference type="PANTHER" id="PTHR23131:SF4">
    <property type="entry name" value="METALLO-BETA-LACTAMASE SUPERFAMILY POTEIN"/>
    <property type="match status" value="1"/>
</dbReference>
<dbReference type="Pfam" id="PF00753">
    <property type="entry name" value="Lactamase_B"/>
    <property type="match status" value="1"/>
</dbReference>
<dbReference type="SUPFAM" id="SSF56281">
    <property type="entry name" value="Metallo-hydrolase/oxidoreductase"/>
    <property type="match status" value="1"/>
</dbReference>
<proteinExistence type="predicted"/>
<dbReference type="InterPro" id="IPR001279">
    <property type="entry name" value="Metallo-B-lactamas"/>
</dbReference>
<evidence type="ECO:0000313" key="3">
    <source>
        <dbReference type="Proteomes" id="UP000606194"/>
    </source>
</evidence>
<organism evidence="2 3">
    <name type="scientific">Streptomyces humidus</name>
    <dbReference type="NCBI Taxonomy" id="52259"/>
    <lineage>
        <taxon>Bacteria</taxon>
        <taxon>Bacillati</taxon>
        <taxon>Actinomycetota</taxon>
        <taxon>Actinomycetes</taxon>
        <taxon>Kitasatosporales</taxon>
        <taxon>Streptomycetaceae</taxon>
        <taxon>Streptomyces</taxon>
    </lineage>
</organism>
<sequence length="345" mass="38150">MVLPLLEQPDDWTEPGAHAVVDHVYRIPLALPVDGLAAVNVYVIEDPGGLILIDSGWARPETEKALVEALQSLGHRLGDIDQIIVTHAHWDHYTQALALRESLGTRVRIGWEERHSIEDFDLADGSYPRQAVLLRACGAPELAARVEAMTAEPHELDMPFGPPDAWLKDGERIVLADRRLDVLATPGHTRGHVVLRDPLGGLLFSGDHVLPYITPSLGFERSPERHPLRSYLASLRLVRGMPDALLLPAHGPVTRSVHTRVDELIAHHEERLDEVVRQVASGADTAYAVARALPWTRRLRRLDDLPLVHQMTAVLEIDAHLDVLAGQGAVTWRDVEGTRRFAPAG</sequence>
<keyword evidence="3" id="KW-1185">Reference proteome</keyword>
<dbReference type="SMART" id="SM00849">
    <property type="entry name" value="Lactamase_B"/>
    <property type="match status" value="1"/>
</dbReference>
<evidence type="ECO:0000313" key="2">
    <source>
        <dbReference type="EMBL" id="GGS33232.1"/>
    </source>
</evidence>